<gene>
    <name evidence="1" type="ORF">KVP40.0116</name>
</gene>
<keyword evidence="2" id="KW-1185">Reference proteome</keyword>
<reference evidence="1 2" key="1">
    <citation type="journal article" date="2003" name="J. Bacteriol.">
        <title>Complete genome sequence of the broad-host-range vibriophage KVP40: comparative genomics of a T4-related bacteriophage.</title>
        <authorList>
            <person name="Miller E."/>
            <person name="Heidelberg J."/>
            <person name="Eisen J."/>
            <person name="Nelson W."/>
            <person name="Durkin A."/>
            <person name="Ciecko A."/>
            <person name="Feldblyum T."/>
            <person name="White O."/>
            <person name="Paulsen I."/>
            <person name="Nierman W."/>
            <person name="Lee J."/>
            <person name="Szczypinski B."/>
            <person name="Fraser C."/>
        </authorList>
    </citation>
    <scope>NUCLEOTIDE SEQUENCE</scope>
    <source>
        <strain evidence="2">Isolate Vibrio parahaemolyticus/Japan/Matsuzaki /1991</strain>
    </source>
</reference>
<evidence type="ECO:0000313" key="2">
    <source>
        <dbReference type="Proteomes" id="UP000001785"/>
    </source>
</evidence>
<organism evidence="1 2">
    <name type="scientific">Vibrio phage KVP40 (isolate Vibrio parahaemolyticus/Japan/Matsuzaki/1991)</name>
    <name type="common">KVP40</name>
    <name type="synonym">Bacteriophage KVP40</name>
    <dbReference type="NCBI Taxonomy" id="75320"/>
    <lineage>
        <taxon>Viruses</taxon>
        <taxon>Duplodnaviria</taxon>
        <taxon>Heunggongvirae</taxon>
        <taxon>Uroviricota</taxon>
        <taxon>Caudoviricetes</taxon>
        <taxon>Pantevenvirales</taxon>
        <taxon>Straboviridae</taxon>
        <taxon>Schizotequatrovirus</taxon>
        <taxon>Schizotequatrovirus KVP40</taxon>
    </lineage>
</organism>
<proteinExistence type="predicted"/>
<dbReference type="Proteomes" id="UP000001785">
    <property type="component" value="Segment"/>
</dbReference>
<accession>Q6WI36</accession>
<name>Q6WI36_BPKVM</name>
<protein>
    <submittedName>
        <fullName evidence="1">Uncharacterized protein</fullName>
    </submittedName>
</protein>
<dbReference type="KEGG" id="vg:2545908"/>
<dbReference type="GeneID" id="2545908"/>
<dbReference type="OrthoDB" id="12968at10239"/>
<dbReference type="EMBL" id="AY283928">
    <property type="protein sequence ID" value="AAQ64187.1"/>
    <property type="molecule type" value="Genomic_DNA"/>
</dbReference>
<sequence>MVKPRNNGILKMKFSEYQNELTEAFDRPAQITARRGNQSFFMIGDTEYMVGLYYDDSKKSLGVDFMHKPGDSATYHYSLAKGNSKDAMTVFATVIAEIKRLMNDKPVNRISFSAFQDSDSSDAKKRFRLYKRMAERFSKELGFRMTTYGDSFVLTRVNPVAVNVEEPTGYDTAWGTEMLDLREVNDAAIAKVTEGDGEWRLNNWNKLIVRNGKVTLTSGPIRMSDAWYDAFYDLEWYHDEEGEQWFDDEQKIAIINGKVWVVNDMEITIWPSIEKLELQSDSELSSGTRQLLGY</sequence>
<dbReference type="RefSeq" id="NP_899364.1">
    <property type="nucleotide sequence ID" value="NC_005083.2"/>
</dbReference>
<organismHost>
    <name type="scientific">Vibrio parahaemolyticus</name>
    <dbReference type="NCBI Taxonomy" id="670"/>
</organismHost>
<evidence type="ECO:0000313" key="1">
    <source>
        <dbReference type="EMBL" id="AAQ64187.1"/>
    </source>
</evidence>